<proteinExistence type="predicted"/>
<dbReference type="NCBIfam" id="NF047744">
    <property type="entry name" value="CG0192_rel"/>
    <property type="match status" value="1"/>
</dbReference>
<reference evidence="6 7" key="1">
    <citation type="submission" date="2018-01" db="EMBL/GenBank/DDBJ databases">
        <title>Cryobacterium sp. nov., from glaciers in China.</title>
        <authorList>
            <person name="Liu Q."/>
            <person name="Xin Y.-H."/>
        </authorList>
    </citation>
    <scope>NUCLEOTIDE SEQUENCE [LARGE SCALE GENOMIC DNA]</scope>
    <source>
        <strain evidence="6 7">TMB1-8</strain>
    </source>
</reference>
<evidence type="ECO:0000256" key="4">
    <source>
        <dbReference type="ARBA" id="ARBA00022840"/>
    </source>
</evidence>
<evidence type="ECO:0000256" key="1">
    <source>
        <dbReference type="ARBA" id="ARBA00022679"/>
    </source>
</evidence>
<comment type="caution">
    <text evidence="6">The sequence shown here is derived from an EMBL/GenBank/DDBJ whole genome shotgun (WGS) entry which is preliminary data.</text>
</comment>
<keyword evidence="4" id="KW-0067">ATP-binding</keyword>
<keyword evidence="1" id="KW-0808">Transferase</keyword>
<dbReference type="GO" id="GO:0005524">
    <property type="term" value="F:ATP binding"/>
    <property type="evidence" value="ECO:0007669"/>
    <property type="project" value="UniProtKB-KW"/>
</dbReference>
<dbReference type="RefSeq" id="WP_103431480.1">
    <property type="nucleotide sequence ID" value="NZ_PPXF01000053.1"/>
</dbReference>
<evidence type="ECO:0000313" key="6">
    <source>
        <dbReference type="EMBL" id="POH62819.1"/>
    </source>
</evidence>
<keyword evidence="2" id="KW-0547">Nucleotide-binding</keyword>
<protein>
    <recommendedName>
        <fullName evidence="5">Maltokinase N-terminal cap domain-containing protein</fullName>
    </recommendedName>
</protein>
<dbReference type="Proteomes" id="UP000237104">
    <property type="component" value="Unassembled WGS sequence"/>
</dbReference>
<dbReference type="GO" id="GO:0016301">
    <property type="term" value="F:kinase activity"/>
    <property type="evidence" value="ECO:0007669"/>
    <property type="project" value="UniProtKB-KW"/>
</dbReference>
<organism evidence="6 7">
    <name type="scientific">Cryobacterium zongtaii</name>
    <dbReference type="NCBI Taxonomy" id="1259217"/>
    <lineage>
        <taxon>Bacteria</taxon>
        <taxon>Bacillati</taxon>
        <taxon>Actinomycetota</taxon>
        <taxon>Actinomycetes</taxon>
        <taxon>Micrococcales</taxon>
        <taxon>Microbacteriaceae</taxon>
        <taxon>Cryobacterium</taxon>
    </lineage>
</organism>
<sequence>MALLHQADITPTKIDMLSRWAPTQPWFVGDAGGSVTNLAAYRFDDPDGQVGIETILITAGAGPVLQIPVTYRDAPLAGAETSLITTMQHSVLGERWVYDATGDPAYLAAVATAALTGGHQAELTIEIDGQMVVREPTAVVAGSGTPGGAAVTPPTVAEISIRQEPGATVVTAGTLRIVVARVLGDDDVLANQAPDSAHEVLAGTWSEQPTLRALVLVATPA</sequence>
<dbReference type="Pfam" id="PF18085">
    <property type="entry name" value="Mak_N_cap"/>
    <property type="match status" value="1"/>
</dbReference>
<evidence type="ECO:0000256" key="2">
    <source>
        <dbReference type="ARBA" id="ARBA00022741"/>
    </source>
</evidence>
<dbReference type="OrthoDB" id="3787729at2"/>
<evidence type="ECO:0000313" key="7">
    <source>
        <dbReference type="Proteomes" id="UP000237104"/>
    </source>
</evidence>
<dbReference type="AlphaFoldDB" id="A0A2S3ZB85"/>
<name>A0A2S3ZB85_9MICO</name>
<accession>A0A2S3ZB85</accession>
<evidence type="ECO:0000256" key="3">
    <source>
        <dbReference type="ARBA" id="ARBA00022777"/>
    </source>
</evidence>
<dbReference type="EMBL" id="PPXF01000053">
    <property type="protein sequence ID" value="POH62819.1"/>
    <property type="molecule type" value="Genomic_DNA"/>
</dbReference>
<evidence type="ECO:0000259" key="5">
    <source>
        <dbReference type="Pfam" id="PF18085"/>
    </source>
</evidence>
<dbReference type="InterPro" id="IPR040999">
    <property type="entry name" value="Mak_N_cap"/>
</dbReference>
<keyword evidence="3" id="KW-0418">Kinase</keyword>
<feature type="domain" description="Maltokinase N-terminal cap" evidence="5">
    <location>
        <begin position="20"/>
        <end position="103"/>
    </location>
</feature>
<gene>
    <name evidence="6" type="ORF">C3B59_11450</name>
</gene>